<dbReference type="EMBL" id="MCFH01000002">
    <property type="protein sequence ID" value="ORX60043.1"/>
    <property type="molecule type" value="Genomic_DNA"/>
</dbReference>
<feature type="transmembrane region" description="Helical" evidence="5">
    <location>
        <begin position="475"/>
        <end position="492"/>
    </location>
</feature>
<dbReference type="Pfam" id="PF13520">
    <property type="entry name" value="AA_permease_2"/>
    <property type="match status" value="1"/>
</dbReference>
<keyword evidence="2 5" id="KW-0812">Transmembrane</keyword>
<dbReference type="STRING" id="1754191.A0A1Y1VM93"/>
<keyword evidence="4 5" id="KW-0472">Membrane</keyword>
<dbReference type="Gene3D" id="1.20.1740.10">
    <property type="entry name" value="Amino acid/polyamine transporter I"/>
    <property type="match status" value="1"/>
</dbReference>
<evidence type="ECO:0000313" key="7">
    <source>
        <dbReference type="Proteomes" id="UP000193719"/>
    </source>
</evidence>
<feature type="transmembrane region" description="Helical" evidence="5">
    <location>
        <begin position="391"/>
        <end position="410"/>
    </location>
</feature>
<evidence type="ECO:0000256" key="5">
    <source>
        <dbReference type="SAM" id="Phobius"/>
    </source>
</evidence>
<dbReference type="GO" id="GO:0015179">
    <property type="term" value="F:L-amino acid transmembrane transporter activity"/>
    <property type="evidence" value="ECO:0007669"/>
    <property type="project" value="TreeGrafter"/>
</dbReference>
<dbReference type="Proteomes" id="UP000193719">
    <property type="component" value="Unassembled WGS sequence"/>
</dbReference>
<feature type="transmembrane region" description="Helical" evidence="5">
    <location>
        <begin position="67"/>
        <end position="87"/>
    </location>
</feature>
<feature type="transmembrane region" description="Helical" evidence="5">
    <location>
        <begin position="216"/>
        <end position="237"/>
    </location>
</feature>
<feature type="transmembrane region" description="Helical" evidence="5">
    <location>
        <begin position="416"/>
        <end position="435"/>
    </location>
</feature>
<feature type="transmembrane region" description="Helical" evidence="5">
    <location>
        <begin position="335"/>
        <end position="356"/>
    </location>
</feature>
<evidence type="ECO:0000256" key="2">
    <source>
        <dbReference type="ARBA" id="ARBA00022692"/>
    </source>
</evidence>
<name>A0A1Y1VM93_9FUNG</name>
<protein>
    <submittedName>
        <fullName evidence="6">Amino acid transporter</fullName>
    </submittedName>
</protein>
<evidence type="ECO:0000256" key="3">
    <source>
        <dbReference type="ARBA" id="ARBA00022989"/>
    </source>
</evidence>
<dbReference type="GO" id="GO:0016020">
    <property type="term" value="C:membrane"/>
    <property type="evidence" value="ECO:0007669"/>
    <property type="project" value="UniProtKB-SubCell"/>
</dbReference>
<reference evidence="6 7" key="2">
    <citation type="submission" date="2016-08" db="EMBL/GenBank/DDBJ databases">
        <title>Pervasive Adenine N6-methylation of Active Genes in Fungi.</title>
        <authorList>
            <consortium name="DOE Joint Genome Institute"/>
            <person name="Mondo S.J."/>
            <person name="Dannebaum R.O."/>
            <person name="Kuo R.C."/>
            <person name="Labutti K."/>
            <person name="Haridas S."/>
            <person name="Kuo A."/>
            <person name="Salamov A."/>
            <person name="Ahrendt S.R."/>
            <person name="Lipzen A."/>
            <person name="Sullivan W."/>
            <person name="Andreopoulos W.B."/>
            <person name="Clum A."/>
            <person name="Lindquist E."/>
            <person name="Daum C."/>
            <person name="Ramamoorthy G.K."/>
            <person name="Gryganskyi A."/>
            <person name="Culley D."/>
            <person name="Magnuson J.K."/>
            <person name="James T.Y."/>
            <person name="O'Malley M.A."/>
            <person name="Stajich J.E."/>
            <person name="Spatafora J.W."/>
            <person name="Visel A."/>
            <person name="Grigoriev I.V."/>
        </authorList>
    </citation>
    <scope>NUCLEOTIDE SEQUENCE [LARGE SCALE GENOMIC DNA]</scope>
    <source>
        <strain evidence="7">finn</strain>
    </source>
</reference>
<evidence type="ECO:0000313" key="6">
    <source>
        <dbReference type="EMBL" id="ORX60043.1"/>
    </source>
</evidence>
<dbReference type="InterPro" id="IPR002293">
    <property type="entry name" value="AA/rel_permease1"/>
</dbReference>
<evidence type="ECO:0000256" key="1">
    <source>
        <dbReference type="ARBA" id="ARBA00004141"/>
    </source>
</evidence>
<gene>
    <name evidence="6" type="ORF">BCR36DRAFT_316368</name>
</gene>
<comment type="caution">
    <text evidence="6">The sequence shown here is derived from an EMBL/GenBank/DDBJ whole genome shotgun (WGS) entry which is preliminary data.</text>
</comment>
<organism evidence="6 7">
    <name type="scientific">Piromyces finnis</name>
    <dbReference type="NCBI Taxonomy" id="1754191"/>
    <lineage>
        <taxon>Eukaryota</taxon>
        <taxon>Fungi</taxon>
        <taxon>Fungi incertae sedis</taxon>
        <taxon>Chytridiomycota</taxon>
        <taxon>Chytridiomycota incertae sedis</taxon>
        <taxon>Neocallimastigomycetes</taxon>
        <taxon>Neocallimastigales</taxon>
        <taxon>Neocallimastigaceae</taxon>
        <taxon>Piromyces</taxon>
    </lineage>
</organism>
<comment type="subcellular location">
    <subcellularLocation>
        <location evidence="1">Membrane</location>
        <topology evidence="1">Multi-pass membrane protein</topology>
    </subcellularLocation>
</comment>
<dbReference type="PANTHER" id="PTHR11785">
    <property type="entry name" value="AMINO ACID TRANSPORTER"/>
    <property type="match status" value="1"/>
</dbReference>
<reference evidence="6 7" key="1">
    <citation type="submission" date="2016-08" db="EMBL/GenBank/DDBJ databases">
        <title>Genomes of anaerobic fungi encode conserved fungal cellulosomes for biomass hydrolysis.</title>
        <authorList>
            <consortium name="DOE Joint Genome Institute"/>
            <person name="Haitjema C.H."/>
            <person name="Gilmore S.P."/>
            <person name="Henske J.K."/>
            <person name="Solomon K.V."/>
            <person name="De Groot R."/>
            <person name="Kuo A."/>
            <person name="Mondo S.J."/>
            <person name="Salamov A.A."/>
            <person name="Labutti K."/>
            <person name="Zhao Z."/>
            <person name="Chiniquy J."/>
            <person name="Barry K."/>
            <person name="Brewer H.M."/>
            <person name="Purvine S.O."/>
            <person name="Wright A.T."/>
            <person name="Boxma B."/>
            <person name="Van Alen T."/>
            <person name="Hackstein J.H."/>
            <person name="Baker S.E."/>
            <person name="Grigoriev I.V."/>
            <person name="O'Malley M.A."/>
        </authorList>
    </citation>
    <scope>NUCLEOTIDE SEQUENCE [LARGE SCALE GENOMIC DNA]</scope>
    <source>
        <strain evidence="7">finn</strain>
    </source>
</reference>
<feature type="transmembrane region" description="Helical" evidence="5">
    <location>
        <begin position="135"/>
        <end position="154"/>
    </location>
</feature>
<feature type="transmembrane region" description="Helical" evidence="5">
    <location>
        <begin position="293"/>
        <end position="315"/>
    </location>
</feature>
<evidence type="ECO:0000256" key="4">
    <source>
        <dbReference type="ARBA" id="ARBA00023136"/>
    </source>
</evidence>
<feature type="transmembrane region" description="Helical" evidence="5">
    <location>
        <begin position="99"/>
        <end position="123"/>
    </location>
</feature>
<feature type="transmembrane region" description="Helical" evidence="5">
    <location>
        <begin position="447"/>
        <end position="469"/>
    </location>
</feature>
<dbReference type="InterPro" id="IPR050598">
    <property type="entry name" value="AminoAcid_Transporter"/>
</dbReference>
<dbReference type="PANTHER" id="PTHR11785:SF512">
    <property type="entry name" value="SOBREMESA, ISOFORM B"/>
    <property type="match status" value="1"/>
</dbReference>
<sequence length="528" mass="58705">MSSSDEIYSSQNFYNGQDDDEIGLLNNVLNDENDDDSFYNGFDFEIHSIPLSLSQVKQSNQEVERHVTLFQGVSLIIGLMIGSGIFASPGPVLQFSGSIGASLLIWLLAGLLALTGALCYAELGTMIPASGGEHPYLALAYGKLISFLFSWTAILVQKPGSLSIICVVFADYFCKLIYNDKEVSDFTSKLVAVLCLIILTFINCISSKLSRWIQNIFTMLKLVALAVIGILGFGVLLTGPMTDNFNDIFKGSSKNPGSYALALYSALWAYDGWNNLNLVTGELKNPKRNLPKALKIGCFSVILSYLIANIAYYAVLSAEVAKTSKTIVLDFGRTLFGPFIGRLLISTVILSTFGAANASMYTGSRLIQVTASQGQLPRTFSKISSRFETPINGIILQTFFSIFYVITGSYNTLVNLYSTSTWIFYGLCVLGLIILRFTQPHMDRPYRVWFTTPLIFVCVVIFLVFFSFMDATVESILGILFVITGIPVYIMMEKKMFKKGIDYLKYKWNNRDYRLHPGDAMQMTEFNH</sequence>
<keyword evidence="7" id="KW-1185">Reference proteome</keyword>
<dbReference type="AlphaFoldDB" id="A0A1Y1VM93"/>
<accession>A0A1Y1VM93</accession>
<dbReference type="PIRSF" id="PIRSF006060">
    <property type="entry name" value="AA_transporter"/>
    <property type="match status" value="1"/>
</dbReference>
<proteinExistence type="predicted"/>
<dbReference type="OrthoDB" id="5982228at2759"/>
<keyword evidence="3 5" id="KW-1133">Transmembrane helix</keyword>
<feature type="transmembrane region" description="Helical" evidence="5">
    <location>
        <begin position="190"/>
        <end position="210"/>
    </location>
</feature>